<evidence type="ECO:0000256" key="4">
    <source>
        <dbReference type="ARBA" id="ARBA00022679"/>
    </source>
</evidence>
<dbReference type="InterPro" id="IPR013656">
    <property type="entry name" value="PAS_4"/>
</dbReference>
<feature type="domain" description="Histidine kinase" evidence="9">
    <location>
        <begin position="343"/>
        <end position="544"/>
    </location>
</feature>
<dbReference type="InterPro" id="IPR029016">
    <property type="entry name" value="GAF-like_dom_sf"/>
</dbReference>
<dbReference type="Gene3D" id="3.30.450.40">
    <property type="match status" value="1"/>
</dbReference>
<keyword evidence="6 11" id="KW-0418">Kinase</keyword>
<dbReference type="Gene3D" id="1.10.287.130">
    <property type="match status" value="1"/>
</dbReference>
<dbReference type="RefSeq" id="WP_007130605.1">
    <property type="nucleotide sequence ID" value="NZ_BOSA01000001.1"/>
</dbReference>
<evidence type="ECO:0000313" key="12">
    <source>
        <dbReference type="Proteomes" id="UP000706926"/>
    </source>
</evidence>
<name>A0ABS4F6I2_9BACL</name>
<evidence type="ECO:0000256" key="3">
    <source>
        <dbReference type="ARBA" id="ARBA00022553"/>
    </source>
</evidence>
<evidence type="ECO:0000256" key="6">
    <source>
        <dbReference type="ARBA" id="ARBA00022777"/>
    </source>
</evidence>
<dbReference type="SUPFAM" id="SSF55874">
    <property type="entry name" value="ATPase domain of HSP90 chaperone/DNA topoisomerase II/histidine kinase"/>
    <property type="match status" value="1"/>
</dbReference>
<dbReference type="Pfam" id="PF08448">
    <property type="entry name" value="PAS_4"/>
    <property type="match status" value="1"/>
</dbReference>
<proteinExistence type="predicted"/>
<evidence type="ECO:0000256" key="7">
    <source>
        <dbReference type="ARBA" id="ARBA00022840"/>
    </source>
</evidence>
<dbReference type="InterPro" id="IPR003594">
    <property type="entry name" value="HATPase_dom"/>
</dbReference>
<sequence length="545" mass="61851">MKRNIKGYTLVENQYGEITDREIIQDAKQQCKDKGMNPAFLPSHPDRLDPETLAARREKYKEYIEVTQMFVRKFLSSGSGNPVTITLTDDDGYVLDLAGDPAIIETVRELGIGEGLGYNEHNGPSSVHLCLQHKRPFRLVGEDHYHHILQRMACYSAPFRGEDGSRILGTLSLMTDIEHEHPHLLALLCTMADSLEREMFTRKQNTQLQTLNQVLMDTKYHGVIITDDSGRILKMNDCSLRLLCPDDGDRSNYVSRPIFEIPPISRYYEQVIHKGKSCIGAELTMELGGDIHHYMLDVQPVYDREGNLIRVIGTLRDITEMKRTEEVLRNTEKLVFAGQVAVSIAHEVRNPLTTVKGLLQLAHRDNNLRHYDLMMSELERANLIVGEFMILGKPQATVFKLEDCGGILEEVLQLFEIQTELNDIEITRTLEQSATIRCDRNQIKQVFLNILKNAMEALPYGGHIHVRLDVWEGYQRITFTDNGTGMTEDVLSRIVEPFHTTKPEGNGLGMMIVHRILETHDGTMTIRSEAGKGTSVEIGLPIQDM</sequence>
<dbReference type="EMBL" id="JAGGKI010000002">
    <property type="protein sequence ID" value="MBP1891837.1"/>
    <property type="molecule type" value="Genomic_DNA"/>
</dbReference>
<evidence type="ECO:0000259" key="9">
    <source>
        <dbReference type="PROSITE" id="PS50109"/>
    </source>
</evidence>
<keyword evidence="8" id="KW-0902">Two-component regulatory system</keyword>
<dbReference type="InterPro" id="IPR005467">
    <property type="entry name" value="His_kinase_dom"/>
</dbReference>
<evidence type="ECO:0000259" key="10">
    <source>
        <dbReference type="PROSITE" id="PS50113"/>
    </source>
</evidence>
<dbReference type="InterPro" id="IPR000700">
    <property type="entry name" value="PAS-assoc_C"/>
</dbReference>
<dbReference type="CDD" id="cd00082">
    <property type="entry name" value="HisKA"/>
    <property type="match status" value="1"/>
</dbReference>
<dbReference type="InterPro" id="IPR003661">
    <property type="entry name" value="HisK_dim/P_dom"/>
</dbReference>
<dbReference type="InterPro" id="IPR036890">
    <property type="entry name" value="HATPase_C_sf"/>
</dbReference>
<evidence type="ECO:0000256" key="2">
    <source>
        <dbReference type="ARBA" id="ARBA00012438"/>
    </source>
</evidence>
<gene>
    <name evidence="11" type="ORF">J2Z18_000909</name>
</gene>
<dbReference type="SUPFAM" id="SSF47384">
    <property type="entry name" value="Homodimeric domain of signal transducing histidine kinase"/>
    <property type="match status" value="1"/>
</dbReference>
<keyword evidence="4" id="KW-0808">Transferase</keyword>
<dbReference type="Gene3D" id="3.30.450.20">
    <property type="entry name" value="PAS domain"/>
    <property type="match status" value="1"/>
</dbReference>
<dbReference type="SUPFAM" id="SSF55785">
    <property type="entry name" value="PYP-like sensor domain (PAS domain)"/>
    <property type="match status" value="1"/>
</dbReference>
<dbReference type="Gene3D" id="3.30.565.10">
    <property type="entry name" value="Histidine kinase-like ATPase, C-terminal domain"/>
    <property type="match status" value="1"/>
</dbReference>
<dbReference type="GO" id="GO:0016301">
    <property type="term" value="F:kinase activity"/>
    <property type="evidence" value="ECO:0007669"/>
    <property type="project" value="UniProtKB-KW"/>
</dbReference>
<dbReference type="EC" id="2.7.13.3" evidence="2"/>
<dbReference type="SMART" id="SM00388">
    <property type="entry name" value="HisKA"/>
    <property type="match status" value="1"/>
</dbReference>
<dbReference type="Proteomes" id="UP000706926">
    <property type="component" value="Unassembled WGS sequence"/>
</dbReference>
<dbReference type="InterPro" id="IPR000014">
    <property type="entry name" value="PAS"/>
</dbReference>
<dbReference type="GeneID" id="95402948"/>
<dbReference type="InterPro" id="IPR036097">
    <property type="entry name" value="HisK_dim/P_sf"/>
</dbReference>
<keyword evidence="7" id="KW-0067">ATP-binding</keyword>
<dbReference type="InterPro" id="IPR004358">
    <property type="entry name" value="Sig_transdc_His_kin-like_C"/>
</dbReference>
<evidence type="ECO:0000256" key="5">
    <source>
        <dbReference type="ARBA" id="ARBA00022741"/>
    </source>
</evidence>
<dbReference type="PANTHER" id="PTHR43065">
    <property type="entry name" value="SENSOR HISTIDINE KINASE"/>
    <property type="match status" value="1"/>
</dbReference>
<dbReference type="SMART" id="SM00387">
    <property type="entry name" value="HATPase_c"/>
    <property type="match status" value="1"/>
</dbReference>
<organism evidence="11 12">
    <name type="scientific">Paenibacillus lactis</name>
    <dbReference type="NCBI Taxonomy" id="228574"/>
    <lineage>
        <taxon>Bacteria</taxon>
        <taxon>Bacillati</taxon>
        <taxon>Bacillota</taxon>
        <taxon>Bacilli</taxon>
        <taxon>Bacillales</taxon>
        <taxon>Paenibacillaceae</taxon>
        <taxon>Paenibacillus</taxon>
    </lineage>
</organism>
<evidence type="ECO:0000313" key="11">
    <source>
        <dbReference type="EMBL" id="MBP1891837.1"/>
    </source>
</evidence>
<feature type="domain" description="PAC" evidence="10">
    <location>
        <begin position="277"/>
        <end position="330"/>
    </location>
</feature>
<evidence type="ECO:0000256" key="1">
    <source>
        <dbReference type="ARBA" id="ARBA00000085"/>
    </source>
</evidence>
<keyword evidence="3" id="KW-0597">Phosphoprotein</keyword>
<accession>A0ABS4F6I2</accession>
<dbReference type="PRINTS" id="PR00344">
    <property type="entry name" value="BCTRLSENSOR"/>
</dbReference>
<dbReference type="PROSITE" id="PS50109">
    <property type="entry name" value="HIS_KIN"/>
    <property type="match status" value="1"/>
</dbReference>
<protein>
    <recommendedName>
        <fullName evidence="2">histidine kinase</fullName>
        <ecNumber evidence="2">2.7.13.3</ecNumber>
    </recommendedName>
</protein>
<comment type="caution">
    <text evidence="11">The sequence shown here is derived from an EMBL/GenBank/DDBJ whole genome shotgun (WGS) entry which is preliminary data.</text>
</comment>
<dbReference type="CDD" id="cd00130">
    <property type="entry name" value="PAS"/>
    <property type="match status" value="1"/>
</dbReference>
<evidence type="ECO:0000256" key="8">
    <source>
        <dbReference type="ARBA" id="ARBA00023012"/>
    </source>
</evidence>
<dbReference type="Pfam" id="PF02518">
    <property type="entry name" value="HATPase_c"/>
    <property type="match status" value="1"/>
</dbReference>
<keyword evidence="5" id="KW-0547">Nucleotide-binding</keyword>
<keyword evidence="12" id="KW-1185">Reference proteome</keyword>
<dbReference type="InterPro" id="IPR035965">
    <property type="entry name" value="PAS-like_dom_sf"/>
</dbReference>
<comment type="catalytic activity">
    <reaction evidence="1">
        <text>ATP + protein L-histidine = ADP + protein N-phospho-L-histidine.</text>
        <dbReference type="EC" id="2.7.13.3"/>
    </reaction>
</comment>
<dbReference type="PROSITE" id="PS50113">
    <property type="entry name" value="PAC"/>
    <property type="match status" value="1"/>
</dbReference>
<reference evidence="11 12" key="1">
    <citation type="submission" date="2021-03" db="EMBL/GenBank/DDBJ databases">
        <title>Genomic Encyclopedia of Type Strains, Phase IV (KMG-IV): sequencing the most valuable type-strain genomes for metagenomic binning, comparative biology and taxonomic classification.</title>
        <authorList>
            <person name="Goeker M."/>
        </authorList>
    </citation>
    <scope>NUCLEOTIDE SEQUENCE [LARGE SCALE GENOMIC DNA]</scope>
    <source>
        <strain evidence="11 12">DSM 15596</strain>
    </source>
</reference>
<dbReference type="PANTHER" id="PTHR43065:SF34">
    <property type="entry name" value="SPORULATION KINASE A"/>
    <property type="match status" value="1"/>
</dbReference>
<dbReference type="Pfam" id="PF00512">
    <property type="entry name" value="HisKA"/>
    <property type="match status" value="1"/>
</dbReference>